<dbReference type="Pfam" id="PF13715">
    <property type="entry name" value="CarbopepD_reg_2"/>
    <property type="match status" value="1"/>
</dbReference>
<organism evidence="2 3">
    <name type="scientific">Mucilaginibacter mali</name>
    <dbReference type="NCBI Taxonomy" id="2740462"/>
    <lineage>
        <taxon>Bacteria</taxon>
        <taxon>Pseudomonadati</taxon>
        <taxon>Bacteroidota</taxon>
        <taxon>Sphingobacteriia</taxon>
        <taxon>Sphingobacteriales</taxon>
        <taxon>Sphingobacteriaceae</taxon>
        <taxon>Mucilaginibacter</taxon>
    </lineage>
</organism>
<evidence type="ECO:0000256" key="1">
    <source>
        <dbReference type="SAM" id="SignalP"/>
    </source>
</evidence>
<dbReference type="GO" id="GO:0004180">
    <property type="term" value="F:carboxypeptidase activity"/>
    <property type="evidence" value="ECO:0007669"/>
    <property type="project" value="UniProtKB-KW"/>
</dbReference>
<protein>
    <submittedName>
        <fullName evidence="2">Carboxypeptidase-like regulatory domain-containing protein</fullName>
    </submittedName>
</protein>
<gene>
    <name evidence="2" type="ORF">HQ865_14460</name>
</gene>
<dbReference type="InterPro" id="IPR008969">
    <property type="entry name" value="CarboxyPept-like_regulatory"/>
</dbReference>
<feature type="signal peptide" evidence="1">
    <location>
        <begin position="1"/>
        <end position="25"/>
    </location>
</feature>
<evidence type="ECO:0000313" key="2">
    <source>
        <dbReference type="EMBL" id="QKJ30901.1"/>
    </source>
</evidence>
<feature type="chain" id="PRO_5028966378" evidence="1">
    <location>
        <begin position="26"/>
        <end position="854"/>
    </location>
</feature>
<keyword evidence="1" id="KW-0732">Signal</keyword>
<name>A0A7D4UMB7_9SPHI</name>
<keyword evidence="3" id="KW-1185">Reference proteome</keyword>
<dbReference type="InterPro" id="IPR043741">
    <property type="entry name" value="DUF5686"/>
</dbReference>
<reference evidence="2 3" key="1">
    <citation type="submission" date="2020-05" db="EMBL/GenBank/DDBJ databases">
        <title>Mucilaginibacter mali sp. nov.</title>
        <authorList>
            <person name="Kim H.S."/>
            <person name="Lee K.C."/>
            <person name="Suh M.K."/>
            <person name="Kim J.-S."/>
            <person name="Han K.-I."/>
            <person name="Eom M.K."/>
            <person name="Shin Y.K."/>
            <person name="Lee J.-S."/>
        </authorList>
    </citation>
    <scope>NUCLEOTIDE SEQUENCE [LARGE SCALE GENOMIC DNA]</scope>
    <source>
        <strain evidence="2 3">G2-14</strain>
    </source>
</reference>
<accession>A0A7D4UMB7</accession>
<proteinExistence type="predicted"/>
<dbReference type="SUPFAM" id="SSF49464">
    <property type="entry name" value="Carboxypeptidase regulatory domain-like"/>
    <property type="match status" value="1"/>
</dbReference>
<dbReference type="AlphaFoldDB" id="A0A7D4UMB7"/>
<dbReference type="Gene3D" id="2.60.40.1120">
    <property type="entry name" value="Carboxypeptidase-like, regulatory domain"/>
    <property type="match status" value="1"/>
</dbReference>
<dbReference type="KEGG" id="mmab:HQ865_14460"/>
<evidence type="ECO:0000313" key="3">
    <source>
        <dbReference type="Proteomes" id="UP000505355"/>
    </source>
</evidence>
<keyword evidence="2" id="KW-0121">Carboxypeptidase</keyword>
<keyword evidence="2" id="KW-0645">Protease</keyword>
<dbReference type="Pfam" id="PF18939">
    <property type="entry name" value="DUF5686"/>
    <property type="match status" value="1"/>
</dbReference>
<sequence length="854" mass="98547">MNFNRFIKNLLLPLLLLFCSIPVFAQSTIVSGTVTDANTKQPLSFVTVAFNGSTIGINTTDQGKYTLRTSRTNLTQIKASFVGYKPALLTIVPGKTQVINIRLFPEAQALQEVTVKSGKKQKYTNKDNPAVELIRQVIEHKPQNRPEAYDFVEYRAYDKLQLSFINVSTQLAEKKFFRKYKFILDNRDTTLVPGKSLLPMYLDEKLTQNYYRKNPEKKRTVVLGQKSVNFGAAIDHDGLGQYIKHIYADVDIYDNNIFLITNNFLSPISNSAPTFYKFFITDTVMVNNNKLIELSFTPRNTTDLLFEGKIYITQDGNFAVQKAELIVNKNINLNFVKSLTVNLDFEQNPDGRYHLSKSDILADFGLNKKKNGGIFGDRTITYKNYIVNKQLPDTTYTKEEPIEVSDEVKHRSDDFWEKNRLDTLTTAESKVYKNIDSLSKMPSFRRTMDIATLVLAGYKSFGPFEMGPANAFYSFNPIEGFRLRLGGRTTPELSKRYYFETYGAYGFKDEKWKYFFSATYSLNDKSIYKFPQNYIRASVNRDTKIPGQNLQFVQEDNFLLSFKRGENDKYLYNDFYKLNYVHEYYSHFSYALTLSNWTQSPAGSLYFIQNANTANANTIHSLTTTEAELQLRYAPHEQFYQGKIYRIPIPNTYPIFTVNYTQGIKNVFNSSYNYQNIDLRWDQHILESIFGYSDISVEGNRILGNVPYPLLNIHQANQTYAYDIESYNLMNFLEFVSDKYVALKIDQHWEGFFFNKIPLLKKLKLRETTSFKLLYGSVGDNNNPNIHPSLYAYPVQANGAPITYGLGNTPYMEGSVGVENIFKFIRVDAVKRFSYLDHPGIATWGLRTRVKFDF</sequence>
<dbReference type="EMBL" id="CP054139">
    <property type="protein sequence ID" value="QKJ30901.1"/>
    <property type="molecule type" value="Genomic_DNA"/>
</dbReference>
<dbReference type="RefSeq" id="WP_173415570.1">
    <property type="nucleotide sequence ID" value="NZ_CP054139.1"/>
</dbReference>
<keyword evidence="2" id="KW-0378">Hydrolase</keyword>
<dbReference type="Proteomes" id="UP000505355">
    <property type="component" value="Chromosome"/>
</dbReference>